<dbReference type="PANTHER" id="PTHR47723">
    <property type="entry name" value="OS05G0353850 PROTEIN"/>
    <property type="match status" value="1"/>
</dbReference>
<dbReference type="CDD" id="cd06222">
    <property type="entry name" value="RNase_H_like"/>
    <property type="match status" value="1"/>
</dbReference>
<reference evidence="2 3" key="1">
    <citation type="journal article" date="2024" name="G3 (Bethesda)">
        <title>Genome assembly of Hibiscus sabdariffa L. provides insights into metabolisms of medicinal natural products.</title>
        <authorList>
            <person name="Kim T."/>
        </authorList>
    </citation>
    <scope>NUCLEOTIDE SEQUENCE [LARGE SCALE GENOMIC DNA]</scope>
    <source>
        <strain evidence="2">TK-2024</strain>
        <tissue evidence="2">Old leaves</tissue>
    </source>
</reference>
<keyword evidence="3" id="KW-1185">Reference proteome</keyword>
<evidence type="ECO:0000313" key="2">
    <source>
        <dbReference type="EMBL" id="KAK9037899.1"/>
    </source>
</evidence>
<dbReference type="InterPro" id="IPR002156">
    <property type="entry name" value="RNaseH_domain"/>
</dbReference>
<dbReference type="InterPro" id="IPR036397">
    <property type="entry name" value="RNaseH_sf"/>
</dbReference>
<protein>
    <recommendedName>
        <fullName evidence="1">RNase H type-1 domain-containing protein</fullName>
    </recommendedName>
</protein>
<evidence type="ECO:0000259" key="1">
    <source>
        <dbReference type="Pfam" id="PF13456"/>
    </source>
</evidence>
<sequence length="101" mass="11473">MILGLTMLILGYGRNIGFSDALTVELWAIHDGLELAWNNDFLNLQVRSDYAMTISLVTNPNVANSSHVLERAIATFRRHARSLEFIWVSREINRPTDSLTK</sequence>
<dbReference type="EMBL" id="JBBPBN010000005">
    <property type="protein sequence ID" value="KAK9037899.1"/>
    <property type="molecule type" value="Genomic_DNA"/>
</dbReference>
<dbReference type="InterPro" id="IPR053151">
    <property type="entry name" value="RNase_H-like"/>
</dbReference>
<evidence type="ECO:0000313" key="3">
    <source>
        <dbReference type="Proteomes" id="UP001396334"/>
    </source>
</evidence>
<organism evidence="2 3">
    <name type="scientific">Hibiscus sabdariffa</name>
    <name type="common">roselle</name>
    <dbReference type="NCBI Taxonomy" id="183260"/>
    <lineage>
        <taxon>Eukaryota</taxon>
        <taxon>Viridiplantae</taxon>
        <taxon>Streptophyta</taxon>
        <taxon>Embryophyta</taxon>
        <taxon>Tracheophyta</taxon>
        <taxon>Spermatophyta</taxon>
        <taxon>Magnoliopsida</taxon>
        <taxon>eudicotyledons</taxon>
        <taxon>Gunneridae</taxon>
        <taxon>Pentapetalae</taxon>
        <taxon>rosids</taxon>
        <taxon>malvids</taxon>
        <taxon>Malvales</taxon>
        <taxon>Malvaceae</taxon>
        <taxon>Malvoideae</taxon>
        <taxon>Hibiscus</taxon>
    </lineage>
</organism>
<dbReference type="SUPFAM" id="SSF53098">
    <property type="entry name" value="Ribonuclease H-like"/>
    <property type="match status" value="1"/>
</dbReference>
<accession>A0ABR2TKU1</accession>
<name>A0ABR2TKU1_9ROSI</name>
<dbReference type="Pfam" id="PF13456">
    <property type="entry name" value="RVT_3"/>
    <property type="match status" value="1"/>
</dbReference>
<dbReference type="PANTHER" id="PTHR47723:SF19">
    <property type="entry name" value="POLYNUCLEOTIDYL TRANSFERASE, RIBONUCLEASE H-LIKE SUPERFAMILY PROTEIN"/>
    <property type="match status" value="1"/>
</dbReference>
<dbReference type="InterPro" id="IPR012337">
    <property type="entry name" value="RNaseH-like_sf"/>
</dbReference>
<dbReference type="Gene3D" id="3.30.420.10">
    <property type="entry name" value="Ribonuclease H-like superfamily/Ribonuclease H"/>
    <property type="match status" value="1"/>
</dbReference>
<dbReference type="Proteomes" id="UP001396334">
    <property type="component" value="Unassembled WGS sequence"/>
</dbReference>
<gene>
    <name evidence="2" type="ORF">V6N11_022798</name>
</gene>
<dbReference type="InterPro" id="IPR044730">
    <property type="entry name" value="RNase_H-like_dom_plant"/>
</dbReference>
<feature type="domain" description="RNase H type-1" evidence="1">
    <location>
        <begin position="18"/>
        <end position="100"/>
    </location>
</feature>
<proteinExistence type="predicted"/>
<comment type="caution">
    <text evidence="2">The sequence shown here is derived from an EMBL/GenBank/DDBJ whole genome shotgun (WGS) entry which is preliminary data.</text>
</comment>